<dbReference type="Gene3D" id="1.10.510.10">
    <property type="entry name" value="Transferase(Phosphotransferase) domain 1"/>
    <property type="match status" value="1"/>
</dbReference>
<dbReference type="EMBL" id="ML994680">
    <property type="protein sequence ID" value="KAF2177977.1"/>
    <property type="molecule type" value="Genomic_DNA"/>
</dbReference>
<dbReference type="PANTHER" id="PTHR24359">
    <property type="entry name" value="SERINE/THREONINE-PROTEIN KINASE SBK1"/>
    <property type="match status" value="1"/>
</dbReference>
<keyword evidence="2" id="KW-0418">Kinase</keyword>
<dbReference type="AlphaFoldDB" id="A0A6A6DEW4"/>
<evidence type="ECO:0000259" key="1">
    <source>
        <dbReference type="PROSITE" id="PS50011"/>
    </source>
</evidence>
<dbReference type="InterPro" id="IPR011009">
    <property type="entry name" value="Kinase-like_dom_sf"/>
</dbReference>
<keyword evidence="3" id="KW-1185">Reference proteome</keyword>
<dbReference type="InterPro" id="IPR008271">
    <property type="entry name" value="Ser/Thr_kinase_AS"/>
</dbReference>
<dbReference type="GO" id="GO:0005524">
    <property type="term" value="F:ATP binding"/>
    <property type="evidence" value="ECO:0007669"/>
    <property type="project" value="InterPro"/>
</dbReference>
<dbReference type="PANTHER" id="PTHR24359:SF1">
    <property type="entry name" value="INHIBITOR OF NUCLEAR FACTOR KAPPA-B KINASE EPSILON SUBUNIT HOMOLOG 1-RELATED"/>
    <property type="match status" value="1"/>
</dbReference>
<feature type="domain" description="Protein kinase" evidence="1">
    <location>
        <begin position="175"/>
        <end position="490"/>
    </location>
</feature>
<dbReference type="SMART" id="SM00220">
    <property type="entry name" value="S_TKc"/>
    <property type="match status" value="1"/>
</dbReference>
<accession>A0A6A6DEW4</accession>
<dbReference type="PROSITE" id="PS00108">
    <property type="entry name" value="PROTEIN_KINASE_ST"/>
    <property type="match status" value="1"/>
</dbReference>
<gene>
    <name evidence="2" type="ORF">K469DRAFT_696212</name>
</gene>
<organism evidence="2 3">
    <name type="scientific">Zopfia rhizophila CBS 207.26</name>
    <dbReference type="NCBI Taxonomy" id="1314779"/>
    <lineage>
        <taxon>Eukaryota</taxon>
        <taxon>Fungi</taxon>
        <taxon>Dikarya</taxon>
        <taxon>Ascomycota</taxon>
        <taxon>Pezizomycotina</taxon>
        <taxon>Dothideomycetes</taxon>
        <taxon>Dothideomycetes incertae sedis</taxon>
        <taxon>Zopfiaceae</taxon>
        <taxon>Zopfia</taxon>
    </lineage>
</organism>
<proteinExistence type="predicted"/>
<protein>
    <submittedName>
        <fullName evidence="2">Kinase-like protein</fullName>
    </submittedName>
</protein>
<dbReference type="CDD" id="cd00180">
    <property type="entry name" value="PKc"/>
    <property type="match status" value="1"/>
</dbReference>
<dbReference type="PROSITE" id="PS50011">
    <property type="entry name" value="PROTEIN_KINASE_DOM"/>
    <property type="match status" value="1"/>
</dbReference>
<dbReference type="InterPro" id="IPR000719">
    <property type="entry name" value="Prot_kinase_dom"/>
</dbReference>
<evidence type="ECO:0000313" key="2">
    <source>
        <dbReference type="EMBL" id="KAF2177977.1"/>
    </source>
</evidence>
<dbReference type="OrthoDB" id="4062651at2759"/>
<dbReference type="Pfam" id="PF00069">
    <property type="entry name" value="Pkinase"/>
    <property type="match status" value="1"/>
</dbReference>
<dbReference type="Proteomes" id="UP000800200">
    <property type="component" value="Unassembled WGS sequence"/>
</dbReference>
<keyword evidence="2" id="KW-0808">Transferase</keyword>
<reference evidence="2" key="1">
    <citation type="journal article" date="2020" name="Stud. Mycol.">
        <title>101 Dothideomycetes genomes: a test case for predicting lifestyles and emergence of pathogens.</title>
        <authorList>
            <person name="Haridas S."/>
            <person name="Albert R."/>
            <person name="Binder M."/>
            <person name="Bloem J."/>
            <person name="Labutti K."/>
            <person name="Salamov A."/>
            <person name="Andreopoulos B."/>
            <person name="Baker S."/>
            <person name="Barry K."/>
            <person name="Bills G."/>
            <person name="Bluhm B."/>
            <person name="Cannon C."/>
            <person name="Castanera R."/>
            <person name="Culley D."/>
            <person name="Daum C."/>
            <person name="Ezra D."/>
            <person name="Gonzalez J."/>
            <person name="Henrissat B."/>
            <person name="Kuo A."/>
            <person name="Liang C."/>
            <person name="Lipzen A."/>
            <person name="Lutzoni F."/>
            <person name="Magnuson J."/>
            <person name="Mondo S."/>
            <person name="Nolan M."/>
            <person name="Ohm R."/>
            <person name="Pangilinan J."/>
            <person name="Park H.-J."/>
            <person name="Ramirez L."/>
            <person name="Alfaro M."/>
            <person name="Sun H."/>
            <person name="Tritt A."/>
            <person name="Yoshinaga Y."/>
            <person name="Zwiers L.-H."/>
            <person name="Turgeon B."/>
            <person name="Goodwin S."/>
            <person name="Spatafora J."/>
            <person name="Crous P."/>
            <person name="Grigoriev I."/>
        </authorList>
    </citation>
    <scope>NUCLEOTIDE SEQUENCE</scope>
    <source>
        <strain evidence="2">CBS 207.26</strain>
    </source>
</reference>
<dbReference type="GO" id="GO:0004674">
    <property type="term" value="F:protein serine/threonine kinase activity"/>
    <property type="evidence" value="ECO:0007669"/>
    <property type="project" value="TreeGrafter"/>
</dbReference>
<evidence type="ECO:0000313" key="3">
    <source>
        <dbReference type="Proteomes" id="UP000800200"/>
    </source>
</evidence>
<dbReference type="SUPFAM" id="SSF56112">
    <property type="entry name" value="Protein kinase-like (PK-like)"/>
    <property type="match status" value="1"/>
</dbReference>
<name>A0A6A6DEW4_9PEZI</name>
<sequence length="626" mass="72660">MEDSWPESLLDGIYSGMVLSEDPNLQFVPNGVLDELVYEDAVKRVLEKHRSRLKTDISTLARFVCSRAKRLFATLVFAEVEHLIDHFYEHEFEDEKLPVSLKVGTEKAIWKVEASLLKDKNKIIDAHPFNDQKSWTRRKVADFQNSYQWPFLCPVFVKDQFEYQFHERFRMPFLDEESRSYKDSMFSIVEEWRIHRDHIEIDESMNMSLDFEDHPRVAVKSLKKASWSDADFEDVVRAEVRNLEMLKNMNHSHLISAITYYKRGKKHYIMFPWAGQGSLSKLWEKDPPALDPRYLKWFFTQLCGLSEAIAKLHHQPDDTPFGSPQPNTERSLRHGDLKPENILCFENSAEPSDRKTHQCILKITDVGLSKPHDRVTQMRITGTRTMAGTIMYEPPEVEPDKDKPRSRRYDIWSMGCIYLEFLIWILYGAKGLTRFNQDLSVLGTTTRFYHIDEKTKTAQLNKDVQKWIDHIKQDPRCPENTALRRLLELIIEGLLVPNVHNPGVKRTRTLRPDAEFTTPSGLSITVRSATFRPEDTGIQSYGGRLAANDMYEEMKEILNDAISSEIEWMKWDAPTQQGPGLFGNQLDPSNIVKQGFRNREHSNATGIELFSSLTIYPSRSIPPILS</sequence>